<feature type="compositionally biased region" description="Basic and acidic residues" evidence="2">
    <location>
        <begin position="167"/>
        <end position="181"/>
    </location>
</feature>
<evidence type="ECO:0000256" key="3">
    <source>
        <dbReference type="SAM" id="SignalP"/>
    </source>
</evidence>
<dbReference type="eggNOG" id="COG3170">
    <property type="taxonomic scope" value="Bacteria"/>
</dbReference>
<dbReference type="RefSeq" id="WP_022968925.1">
    <property type="nucleotide sequence ID" value="NZ_ATVD01000002.1"/>
</dbReference>
<evidence type="ECO:0000256" key="1">
    <source>
        <dbReference type="SAM" id="Coils"/>
    </source>
</evidence>
<dbReference type="Pfam" id="PF25800">
    <property type="entry name" value="FimV_N"/>
    <property type="match status" value="1"/>
</dbReference>
<accession>A0A091BKA3</accession>
<name>A0A091BKA3_9GAMM</name>
<feature type="compositionally biased region" description="Low complexity" evidence="2">
    <location>
        <begin position="354"/>
        <end position="367"/>
    </location>
</feature>
<dbReference type="InterPro" id="IPR036779">
    <property type="entry name" value="LysM_dom_sf"/>
</dbReference>
<dbReference type="PATRIC" id="fig|1121015.4.peg.340"/>
<feature type="region of interest" description="Disordered" evidence="2">
    <location>
        <begin position="665"/>
        <end position="692"/>
    </location>
</feature>
<feature type="compositionally biased region" description="Pro residues" evidence="2">
    <location>
        <begin position="154"/>
        <end position="166"/>
    </location>
</feature>
<dbReference type="Gene3D" id="3.10.350.10">
    <property type="entry name" value="LysM domain"/>
    <property type="match status" value="1"/>
</dbReference>
<feature type="region of interest" description="Disordered" evidence="2">
    <location>
        <begin position="552"/>
        <end position="581"/>
    </location>
</feature>
<feature type="compositionally biased region" description="Pro residues" evidence="2">
    <location>
        <begin position="560"/>
        <end position="576"/>
    </location>
</feature>
<organism evidence="5 6">
    <name type="scientific">Arenimonas oryziterrae DSM 21050 = YC6267</name>
    <dbReference type="NCBI Taxonomy" id="1121015"/>
    <lineage>
        <taxon>Bacteria</taxon>
        <taxon>Pseudomonadati</taxon>
        <taxon>Pseudomonadota</taxon>
        <taxon>Gammaproteobacteria</taxon>
        <taxon>Lysobacterales</taxon>
        <taxon>Lysobacteraceae</taxon>
        <taxon>Arenimonas</taxon>
    </lineage>
</organism>
<proteinExistence type="predicted"/>
<dbReference type="Gene3D" id="1.20.58.2200">
    <property type="match status" value="1"/>
</dbReference>
<dbReference type="NCBIfam" id="TIGR03505">
    <property type="entry name" value="FimV_core"/>
    <property type="match status" value="1"/>
</dbReference>
<keyword evidence="6" id="KW-1185">Reference proteome</keyword>
<feature type="domain" description="FimV N-terminal" evidence="4">
    <location>
        <begin position="24"/>
        <end position="132"/>
    </location>
</feature>
<feature type="chain" id="PRO_5001871325" description="FimV N-terminal domain-containing protein" evidence="3">
    <location>
        <begin position="24"/>
        <end position="803"/>
    </location>
</feature>
<feature type="region of interest" description="Disordered" evidence="2">
    <location>
        <begin position="150"/>
        <end position="238"/>
    </location>
</feature>
<evidence type="ECO:0000256" key="2">
    <source>
        <dbReference type="SAM" id="MobiDB-lite"/>
    </source>
</evidence>
<dbReference type="OrthoDB" id="5298707at2"/>
<sequence>MKTRHLTLPLALSLALAAPSLQAMGLGQLQVKSGLNQPLVAEIPILSATPAELEQLDVRLASPEAFSRVGLERPAQLTANLQFSVGKNSRGQPVIRVSTPGKFQEPFLSFLIEADWGKGAVTREYTALIDPPYIAPAVIRPMSSPAIAPAVATAPPPPPMPSSPPVREPEPARPQPVREPEPVAVAPTPAPPPVFEPAPAPEPVAEAAPPPQPEPARPEPQPEPVAAPPMPAPVAAAGEVGPINAGQTLWSIANAARPDDSVSVNQMMLALLRANPDAFDQDNINRLKSGSVLRIPSREEATSLSPEQAAVLVREQASAWRTPRQPVPQPADSVAEQPDATTSPEPAAAPPPRVASRPASSGRSASRLEIVPPAGRSSARGAQSGASAGAGGTELRAQLVQAREDLAARNAEITELKSQVADLEKMNTDRQHMIDVQNSDLKALQDRLKQLEDQQAAAATQPAAATVAAPTAGPAPLDAAAPDPAAANPAPAPEATPIYMNPYVLGGGGLLLLGGLVFALRSRKRSSDEVVEAPRRISDDVALRASLAQTRVGKAVPADAAPPAPAPTPAPKPEPAPVAKKDTQLDSLTAAVRSRPQDLEAHLSLLRLFHSRGNSADYEAAAQAMRMHVPSTMDPRWREAVIMGASLMPGHPLFSQAGWNATAAAPAPAPARAPEPAPAAVAPTPAPAPMIEPEPELEDLSFADTNFHSDNDGGASDDYASTTAVNIIDQGELDRAAQSPVDLHRNEAELMAEDEASATRIELAKAYLDIGDLEGARSMLEEVMAEGGPTAKAAAQRILKEIG</sequence>
<dbReference type="InterPro" id="IPR057840">
    <property type="entry name" value="FimV_N"/>
</dbReference>
<gene>
    <name evidence="5" type="ORF">N789_01720</name>
</gene>
<feature type="region of interest" description="Disordered" evidence="2">
    <location>
        <begin position="317"/>
        <end position="391"/>
    </location>
</feature>
<reference evidence="5 6" key="1">
    <citation type="submission" date="2013-09" db="EMBL/GenBank/DDBJ databases">
        <title>Genome sequencing of Arenimonas oryziterrae.</title>
        <authorList>
            <person name="Chen F."/>
            <person name="Wang G."/>
        </authorList>
    </citation>
    <scope>NUCLEOTIDE SEQUENCE [LARGE SCALE GENOMIC DNA]</scope>
    <source>
        <strain evidence="5 6">YC6267</strain>
    </source>
</reference>
<evidence type="ECO:0000313" key="5">
    <source>
        <dbReference type="EMBL" id="KFN44755.1"/>
    </source>
</evidence>
<evidence type="ECO:0000313" key="6">
    <source>
        <dbReference type="Proteomes" id="UP000029385"/>
    </source>
</evidence>
<feature type="compositionally biased region" description="Pro residues" evidence="2">
    <location>
        <begin position="188"/>
        <end position="232"/>
    </location>
</feature>
<comment type="caution">
    <text evidence="5">The sequence shown here is derived from an EMBL/GenBank/DDBJ whole genome shotgun (WGS) entry which is preliminary data.</text>
</comment>
<feature type="compositionally biased region" description="Pro residues" evidence="2">
    <location>
        <begin position="667"/>
        <end position="677"/>
    </location>
</feature>
<dbReference type="STRING" id="1121015.GCA_000420545_01290"/>
<feature type="coiled-coil region" evidence="1">
    <location>
        <begin position="399"/>
        <end position="461"/>
    </location>
</feature>
<evidence type="ECO:0000259" key="4">
    <source>
        <dbReference type="Pfam" id="PF25800"/>
    </source>
</evidence>
<keyword evidence="3" id="KW-0732">Signal</keyword>
<dbReference type="InterPro" id="IPR038440">
    <property type="entry name" value="FimV_C_sf"/>
</dbReference>
<dbReference type="Proteomes" id="UP000029385">
    <property type="component" value="Unassembled WGS sequence"/>
</dbReference>
<feature type="region of interest" description="Disordered" evidence="2">
    <location>
        <begin position="462"/>
        <end position="490"/>
    </location>
</feature>
<protein>
    <recommendedName>
        <fullName evidence="4">FimV N-terminal domain-containing protein</fullName>
    </recommendedName>
</protein>
<dbReference type="AlphaFoldDB" id="A0A091BKA3"/>
<feature type="compositionally biased region" description="Low complexity" evidence="2">
    <location>
        <begin position="374"/>
        <end position="387"/>
    </location>
</feature>
<dbReference type="InterPro" id="IPR020011">
    <property type="entry name" value="FimV_C"/>
</dbReference>
<keyword evidence="1" id="KW-0175">Coiled coil</keyword>
<dbReference type="InterPro" id="IPR020012">
    <property type="entry name" value="LysM_FimV"/>
</dbReference>
<dbReference type="NCBIfam" id="TIGR03504">
    <property type="entry name" value="FimV_Cterm"/>
    <property type="match status" value="1"/>
</dbReference>
<feature type="signal peptide" evidence="3">
    <location>
        <begin position="1"/>
        <end position="23"/>
    </location>
</feature>
<dbReference type="EMBL" id="AVCI01000001">
    <property type="protein sequence ID" value="KFN44755.1"/>
    <property type="molecule type" value="Genomic_DNA"/>
</dbReference>